<dbReference type="Proteomes" id="UP001196301">
    <property type="component" value="Unassembled WGS sequence"/>
</dbReference>
<accession>A0ABS6DV30</accession>
<evidence type="ECO:0000313" key="2">
    <source>
        <dbReference type="Proteomes" id="UP001196301"/>
    </source>
</evidence>
<sequence>MDYNLNKYKKYALEPGGYFMRCSNGHSIYTMYGDYDCGQCQEEYEIEYERKLRQENEATDFDWEGNVDWDKYE</sequence>
<name>A0ABS6DV30_9FIRM</name>
<protein>
    <submittedName>
        <fullName evidence="1">Uncharacterized protein</fullName>
    </submittedName>
</protein>
<dbReference type="EMBL" id="JAHLOQ010000008">
    <property type="protein sequence ID" value="MBU5335698.1"/>
    <property type="molecule type" value="Genomic_DNA"/>
</dbReference>
<gene>
    <name evidence="1" type="ORF">KQI20_04520</name>
</gene>
<evidence type="ECO:0000313" key="1">
    <source>
        <dbReference type="EMBL" id="MBU5335698.1"/>
    </source>
</evidence>
<reference evidence="1 2" key="1">
    <citation type="submission" date="2021-06" db="EMBL/GenBank/DDBJ databases">
        <authorList>
            <person name="Sun Q."/>
            <person name="Li D."/>
        </authorList>
    </citation>
    <scope>NUCLEOTIDE SEQUENCE [LARGE SCALE GENOMIC DNA]</scope>
    <source>
        <strain evidence="1 2">N19</strain>
    </source>
</reference>
<keyword evidence="2" id="KW-1185">Reference proteome</keyword>
<organism evidence="1 2">
    <name type="scientific">Intestinibacter bartlettii</name>
    <dbReference type="NCBI Taxonomy" id="261299"/>
    <lineage>
        <taxon>Bacteria</taxon>
        <taxon>Bacillati</taxon>
        <taxon>Bacillota</taxon>
        <taxon>Clostridia</taxon>
        <taxon>Peptostreptococcales</taxon>
        <taxon>Peptostreptococcaceae</taxon>
        <taxon>Intestinibacter</taxon>
    </lineage>
</organism>
<proteinExistence type="predicted"/>
<comment type="caution">
    <text evidence="1">The sequence shown here is derived from an EMBL/GenBank/DDBJ whole genome shotgun (WGS) entry which is preliminary data.</text>
</comment>
<dbReference type="RefSeq" id="WP_216568838.1">
    <property type="nucleotide sequence ID" value="NZ_JAHLOQ010000008.1"/>
</dbReference>